<dbReference type="EMBL" id="JBAMMX010000014">
    <property type="protein sequence ID" value="KAK6928098.1"/>
    <property type="molecule type" value="Genomic_DNA"/>
</dbReference>
<dbReference type="SUPFAM" id="SSF74788">
    <property type="entry name" value="Cullin repeat-like"/>
    <property type="match status" value="1"/>
</dbReference>
<keyword evidence="3" id="KW-0268">Exocytosis</keyword>
<gene>
    <name evidence="6" type="ORF">RJ641_006689</name>
</gene>
<organism evidence="6 7">
    <name type="scientific">Dillenia turbinata</name>
    <dbReference type="NCBI Taxonomy" id="194707"/>
    <lineage>
        <taxon>Eukaryota</taxon>
        <taxon>Viridiplantae</taxon>
        <taxon>Streptophyta</taxon>
        <taxon>Embryophyta</taxon>
        <taxon>Tracheophyta</taxon>
        <taxon>Spermatophyta</taxon>
        <taxon>Magnoliopsida</taxon>
        <taxon>eudicotyledons</taxon>
        <taxon>Gunneridae</taxon>
        <taxon>Pentapetalae</taxon>
        <taxon>Dilleniales</taxon>
        <taxon>Dilleniaceae</taxon>
        <taxon>Dillenia</taxon>
    </lineage>
</organism>
<dbReference type="GO" id="GO:0005546">
    <property type="term" value="F:phosphatidylinositol-4,5-bisphosphate binding"/>
    <property type="evidence" value="ECO:0007669"/>
    <property type="project" value="InterPro"/>
</dbReference>
<dbReference type="InterPro" id="IPR004140">
    <property type="entry name" value="Exo70"/>
</dbReference>
<dbReference type="InterPro" id="IPR016159">
    <property type="entry name" value="Cullin_repeat-like_dom_sf"/>
</dbReference>
<feature type="domain" description="Exocyst complex subunit Exo70 C-terminal" evidence="5">
    <location>
        <begin position="269"/>
        <end position="636"/>
    </location>
</feature>
<dbReference type="InterPro" id="IPR046364">
    <property type="entry name" value="Exo70_C"/>
</dbReference>
<dbReference type="AlphaFoldDB" id="A0AAN8ZC25"/>
<protein>
    <recommendedName>
        <fullName evidence="3">Exocyst subunit Exo70 family protein</fullName>
    </recommendedName>
</protein>
<keyword evidence="3" id="KW-0653">Protein transport</keyword>
<dbReference type="Proteomes" id="UP001370490">
    <property type="component" value="Unassembled WGS sequence"/>
</dbReference>
<dbReference type="Pfam" id="PF20669">
    <property type="entry name" value="Exo70_N"/>
    <property type="match status" value="1"/>
</dbReference>
<dbReference type="PANTHER" id="PTHR12542:SF49">
    <property type="entry name" value="EXOCYST SUBUNIT EXO70 FAMILY PROTEIN"/>
    <property type="match status" value="1"/>
</dbReference>
<evidence type="ECO:0000256" key="4">
    <source>
        <dbReference type="SAM" id="Coils"/>
    </source>
</evidence>
<keyword evidence="7" id="KW-1185">Reference proteome</keyword>
<name>A0AAN8ZC25_9MAGN</name>
<sequence>MGKCGSMVPVPEGEDNLIAAVEHIARALGTGRNLPTDVRKILADLGTQLSTLSTVDNDEKKVIEGVDGFEERLNWVQDKIMSWEADQSMIYDLGLDEFNEYLRAADEARKLTERLESLGEHRSNEENEFLRRAHDVLQMAMARLEEEFVYILYQHRQNSEPEHMSFRSNEDDMMDALEDESVDESIQRDSVSRGAEEYVIDLVHPDMVPYLKCIATLMFDSNYDHECSHAFVGVRKDALNECLSNLEVEKLSIEDVLKLDWVTWNSKIKRWIWAIKIFVRVYLTSEMVLAKQIFGDLGSFYSAYFVEAAKSSILRLLNFGGAIAIGPYQPEKLSRILQMYEALDDLVPDIDTLFSNEAGSSVRTECHEVLRRLGDCVKATFIEFGNAIASNASTVPFAGGGVHHLTRYVMNYVKILGDYREILCLLLSDHACDLPGSSSPDANVLAEEESKSASNSCMPPVAPHFHKITLILESNLDEKSKLYRDPSLQHIFLMNNIHYMAEKVKNSELRTIFGDGWIRKHNWKFQQHEINYERSTWSSILSLLRDDGLYSPPGSSNISKALLKDRFRSFSLAFEEVYKTQTAWVIPDAQLREDLRISTSLKVVQAYRTFVGRHTNQISDKHIKYSADDLQNYLLDLFEGSPKSLSNPHRR</sequence>
<evidence type="ECO:0000313" key="6">
    <source>
        <dbReference type="EMBL" id="KAK6928098.1"/>
    </source>
</evidence>
<evidence type="ECO:0000256" key="2">
    <source>
        <dbReference type="ARBA" id="ARBA00022448"/>
    </source>
</evidence>
<evidence type="ECO:0000256" key="1">
    <source>
        <dbReference type="ARBA" id="ARBA00006756"/>
    </source>
</evidence>
<evidence type="ECO:0000313" key="7">
    <source>
        <dbReference type="Proteomes" id="UP001370490"/>
    </source>
</evidence>
<feature type="coiled-coil region" evidence="4">
    <location>
        <begin position="108"/>
        <end position="147"/>
    </location>
</feature>
<dbReference type="GO" id="GO:0006887">
    <property type="term" value="P:exocytosis"/>
    <property type="evidence" value="ECO:0007669"/>
    <property type="project" value="UniProtKB-KW"/>
</dbReference>
<comment type="caution">
    <text evidence="6">The sequence shown here is derived from an EMBL/GenBank/DDBJ whole genome shotgun (WGS) entry which is preliminary data.</text>
</comment>
<comment type="similarity">
    <text evidence="1 3">Belongs to the EXO70 family.</text>
</comment>
<accession>A0AAN8ZC25</accession>
<dbReference type="PANTHER" id="PTHR12542">
    <property type="entry name" value="EXOCYST COMPLEX PROTEIN EXO70"/>
    <property type="match status" value="1"/>
</dbReference>
<proteinExistence type="inferred from homology"/>
<evidence type="ECO:0000259" key="5">
    <source>
        <dbReference type="Pfam" id="PF03081"/>
    </source>
</evidence>
<evidence type="ECO:0000256" key="3">
    <source>
        <dbReference type="RuleBase" id="RU365026"/>
    </source>
</evidence>
<dbReference type="GO" id="GO:0015031">
    <property type="term" value="P:protein transport"/>
    <property type="evidence" value="ECO:0007669"/>
    <property type="project" value="UniProtKB-KW"/>
</dbReference>
<dbReference type="Gene3D" id="1.20.1280.170">
    <property type="entry name" value="Exocyst complex component Exo70"/>
    <property type="match status" value="1"/>
</dbReference>
<reference evidence="6 7" key="1">
    <citation type="submission" date="2023-12" db="EMBL/GenBank/DDBJ databases">
        <title>A high-quality genome assembly for Dillenia turbinata (Dilleniales).</title>
        <authorList>
            <person name="Chanderbali A."/>
        </authorList>
    </citation>
    <scope>NUCLEOTIDE SEQUENCE [LARGE SCALE GENOMIC DNA]</scope>
    <source>
        <strain evidence="6">LSX21</strain>
        <tissue evidence="6">Leaf</tissue>
    </source>
</reference>
<dbReference type="Pfam" id="PF03081">
    <property type="entry name" value="Exo70_C"/>
    <property type="match status" value="1"/>
</dbReference>
<dbReference type="GO" id="GO:0000145">
    <property type="term" value="C:exocyst"/>
    <property type="evidence" value="ECO:0007669"/>
    <property type="project" value="InterPro"/>
</dbReference>
<keyword evidence="2 3" id="KW-0813">Transport</keyword>
<comment type="function">
    <text evidence="3">Component of the exocyst complex.</text>
</comment>
<keyword evidence="4" id="KW-0175">Coiled coil</keyword>